<dbReference type="RefSeq" id="WP_014288750.1">
    <property type="nucleotide sequence ID" value="NC_016645.1"/>
</dbReference>
<evidence type="ECO:0000313" key="3">
    <source>
        <dbReference type="Proteomes" id="UP000005867"/>
    </source>
</evidence>
<accession>G7VFB8</accession>
<keyword evidence="1" id="KW-1133">Transmembrane helix</keyword>
<evidence type="ECO:0000313" key="2">
    <source>
        <dbReference type="EMBL" id="AET32924.1"/>
    </source>
</evidence>
<proteinExistence type="predicted"/>
<evidence type="ECO:0000256" key="1">
    <source>
        <dbReference type="SAM" id="Phobius"/>
    </source>
</evidence>
<dbReference type="GeneID" id="11595762"/>
<dbReference type="BioCyc" id="PSP1104324:GJSN-1476-MONOMER"/>
<name>G7VFB8_9CREN</name>
<protein>
    <submittedName>
        <fullName evidence="2">Uncharacterized protein</fullName>
    </submittedName>
</protein>
<keyword evidence="1" id="KW-0472">Membrane</keyword>
<dbReference type="eggNOG" id="arCOG12488">
    <property type="taxonomic scope" value="Archaea"/>
</dbReference>
<dbReference type="KEGG" id="pyr:P186_1503"/>
<gene>
    <name evidence="2" type="ORF">P186_1503</name>
</gene>
<dbReference type="EMBL" id="CP003098">
    <property type="protein sequence ID" value="AET32924.1"/>
    <property type="molecule type" value="Genomic_DNA"/>
</dbReference>
<dbReference type="HOGENOM" id="CLU_1297532_0_0_2"/>
<dbReference type="Proteomes" id="UP000005867">
    <property type="component" value="Chromosome"/>
</dbReference>
<dbReference type="AlphaFoldDB" id="G7VFB8"/>
<sequence length="212" mass="23091">MRKAKLEKARAFRSWFMGNDSALGAMDLKKMRDAVKSPVGDLDNETLRLAVRRLVEARLGKPLEKASDKELADVLPYFVWAPVLMPESAAARDAYFGISAVRFAAIKGSNMSIDGVREALLNAVKILNCTPSVIYVGEMDLPLFTYDVLMYADNVLMNADLPDRRGEQDAVPANNINTTWLPIAITVAAAVILMIIKRATPGSVGEPHSAAA</sequence>
<dbReference type="OrthoDB" id="381079at2157"/>
<feature type="transmembrane region" description="Helical" evidence="1">
    <location>
        <begin position="179"/>
        <end position="196"/>
    </location>
</feature>
<keyword evidence="1" id="KW-0812">Transmembrane</keyword>
<reference evidence="2 3" key="1">
    <citation type="journal article" date="2012" name="J. Bacteriol.">
        <title>Complete genome sequence of strain 1860, a crenarchaeon of the genus pyrobaculum able to grow with various electron acceptors.</title>
        <authorList>
            <person name="Mardanov A.V."/>
            <person name="Gumerov V.M."/>
            <person name="Slobodkina G.B."/>
            <person name="Beletsky A.V."/>
            <person name="Bonch-Osmolovskaya E.A."/>
            <person name="Ravin N.V."/>
            <person name="Skryabin K.G."/>
        </authorList>
    </citation>
    <scope>NUCLEOTIDE SEQUENCE [LARGE SCALE GENOMIC DNA]</scope>
    <source>
        <strain evidence="2 3">1860</strain>
    </source>
</reference>
<keyword evidence="3" id="KW-1185">Reference proteome</keyword>
<organism evidence="2 3">
    <name type="scientific">Pyrobaculum ferrireducens</name>
    <dbReference type="NCBI Taxonomy" id="1104324"/>
    <lineage>
        <taxon>Archaea</taxon>
        <taxon>Thermoproteota</taxon>
        <taxon>Thermoprotei</taxon>
        <taxon>Thermoproteales</taxon>
        <taxon>Thermoproteaceae</taxon>
        <taxon>Pyrobaculum</taxon>
    </lineage>
</organism>